<evidence type="ECO:0000313" key="3">
    <source>
        <dbReference type="EMBL" id="SPO03014.1"/>
    </source>
</evidence>
<dbReference type="Pfam" id="PF05071">
    <property type="entry name" value="NDUFA12"/>
    <property type="match status" value="1"/>
</dbReference>
<evidence type="ECO:0000256" key="1">
    <source>
        <dbReference type="ARBA" id="ARBA00007355"/>
    </source>
</evidence>
<feature type="compositionally biased region" description="Low complexity" evidence="2">
    <location>
        <begin position="122"/>
        <end position="139"/>
    </location>
</feature>
<proteinExistence type="inferred from homology"/>
<feature type="region of interest" description="Disordered" evidence="2">
    <location>
        <begin position="90"/>
        <end position="176"/>
    </location>
</feature>
<comment type="caution">
    <text evidence="3">The sequence shown here is derived from an EMBL/GenBank/DDBJ whole genome shotgun (WGS) entry which is preliminary data.</text>
</comment>
<feature type="compositionally biased region" description="Polar residues" evidence="2">
    <location>
        <begin position="154"/>
        <end position="176"/>
    </location>
</feature>
<gene>
    <name evidence="3" type="ORF">DNG_05695</name>
</gene>
<sequence length="176" mass="19475">MESPPSPLAAQTLRRKHLLDLPPPRNPPSNWRRIVHYPRSTHLSEVKVPPQWHSWLRYTRSEAPTMDEQIEEAARQDRIKMLAAQADRRWEAKPKVMEDGPNMGQTPSLGPSVPSVEGTGVPNTSATTPSTSTNTTAGQGEWGGGAKAGKNENPWATTKGPSEDWTPQSWTPTPKR</sequence>
<dbReference type="InterPro" id="IPR007763">
    <property type="entry name" value="NDUFA12"/>
</dbReference>
<evidence type="ECO:0000313" key="4">
    <source>
        <dbReference type="Proteomes" id="UP001187682"/>
    </source>
</evidence>
<organism evidence="3 4">
    <name type="scientific">Cephalotrichum gorgonifer</name>
    <dbReference type="NCBI Taxonomy" id="2041049"/>
    <lineage>
        <taxon>Eukaryota</taxon>
        <taxon>Fungi</taxon>
        <taxon>Dikarya</taxon>
        <taxon>Ascomycota</taxon>
        <taxon>Pezizomycotina</taxon>
        <taxon>Sordariomycetes</taxon>
        <taxon>Hypocreomycetidae</taxon>
        <taxon>Microascales</taxon>
        <taxon>Microascaceae</taxon>
        <taxon>Cephalotrichum</taxon>
    </lineage>
</organism>
<dbReference type="InterPro" id="IPR052618">
    <property type="entry name" value="ComplexI_NDUFA12"/>
</dbReference>
<accession>A0AAE8SVZ5</accession>
<dbReference type="GO" id="GO:0032981">
    <property type="term" value="P:mitochondrial respiratory chain complex I assembly"/>
    <property type="evidence" value="ECO:0007669"/>
    <property type="project" value="TreeGrafter"/>
</dbReference>
<dbReference type="GO" id="GO:0005739">
    <property type="term" value="C:mitochondrion"/>
    <property type="evidence" value="ECO:0007669"/>
    <property type="project" value="TreeGrafter"/>
</dbReference>
<dbReference type="EMBL" id="ONZQ02000007">
    <property type="protein sequence ID" value="SPO03014.1"/>
    <property type="molecule type" value="Genomic_DNA"/>
</dbReference>
<reference evidence="3" key="1">
    <citation type="submission" date="2018-03" db="EMBL/GenBank/DDBJ databases">
        <authorList>
            <person name="Guldener U."/>
        </authorList>
    </citation>
    <scope>NUCLEOTIDE SEQUENCE</scope>
</reference>
<keyword evidence="4" id="KW-1185">Reference proteome</keyword>
<dbReference type="PANTHER" id="PTHR32470:SF2">
    <property type="entry name" value="NADH DEHYDROGENASE [UBIQUINONE] 1 ALPHA SUBCOMPLEX ASSEMBLY FACTOR 2"/>
    <property type="match status" value="1"/>
</dbReference>
<name>A0AAE8SVZ5_9PEZI</name>
<comment type="similarity">
    <text evidence="1">Belongs to the complex I NDUFA12 subunit family.</text>
</comment>
<dbReference type="Proteomes" id="UP001187682">
    <property type="component" value="Unassembled WGS sequence"/>
</dbReference>
<protein>
    <recommendedName>
        <fullName evidence="5">NADH dehydrogenase [ubiquinone] 1 alpha subcomplex subunit</fullName>
    </recommendedName>
</protein>
<evidence type="ECO:0008006" key="5">
    <source>
        <dbReference type="Google" id="ProtNLM"/>
    </source>
</evidence>
<dbReference type="GO" id="GO:0045271">
    <property type="term" value="C:respiratory chain complex I"/>
    <property type="evidence" value="ECO:0007669"/>
    <property type="project" value="InterPro"/>
</dbReference>
<dbReference type="AlphaFoldDB" id="A0AAE8SVZ5"/>
<evidence type="ECO:0000256" key="2">
    <source>
        <dbReference type="SAM" id="MobiDB-lite"/>
    </source>
</evidence>
<dbReference type="PANTHER" id="PTHR32470">
    <property type="entry name" value="ADH DEHYDROGENASE [UBIQUINONE] 1 ALPHA SUBCOMPLEX ASSEMBLY FACTOR 2"/>
    <property type="match status" value="1"/>
</dbReference>